<sequence length="68" mass="7701">MIPDFSQVSWIKSTHSQQTTDQCVELAGVSGYAAVRDSKDPEGPKLVLEGRAWRNLRHQIKAGTFDWR</sequence>
<dbReference type="Proteomes" id="UP000295431">
    <property type="component" value="Unassembled WGS sequence"/>
</dbReference>
<evidence type="ECO:0000313" key="2">
    <source>
        <dbReference type="EMBL" id="TDC20198.1"/>
    </source>
</evidence>
<protein>
    <submittedName>
        <fullName evidence="2">DUF397 domain-containing protein</fullName>
    </submittedName>
</protein>
<proteinExistence type="predicted"/>
<gene>
    <name evidence="2" type="ORF">E1284_00955</name>
</gene>
<feature type="domain" description="DUF397" evidence="1">
    <location>
        <begin position="9"/>
        <end position="61"/>
    </location>
</feature>
<accession>A0A4R4PCC6</accession>
<reference evidence="2 3" key="1">
    <citation type="submission" date="2019-03" db="EMBL/GenBank/DDBJ databases">
        <title>Draft genome sequences of novel Actinobacteria.</title>
        <authorList>
            <person name="Sahin N."/>
            <person name="Ay H."/>
            <person name="Saygin H."/>
        </authorList>
    </citation>
    <scope>NUCLEOTIDE SEQUENCE [LARGE SCALE GENOMIC DNA]</scope>
    <source>
        <strain evidence="2 3">DSM 45347</strain>
    </source>
</reference>
<dbReference type="InterPro" id="IPR007278">
    <property type="entry name" value="DUF397"/>
</dbReference>
<dbReference type="RefSeq" id="WP_131935970.1">
    <property type="nucleotide sequence ID" value="NZ_BAAAMX010000001.1"/>
</dbReference>
<dbReference type="EMBL" id="SMJW01000002">
    <property type="protein sequence ID" value="TDC20198.1"/>
    <property type="molecule type" value="Genomic_DNA"/>
</dbReference>
<evidence type="ECO:0000313" key="3">
    <source>
        <dbReference type="Proteomes" id="UP000295431"/>
    </source>
</evidence>
<dbReference type="AlphaFoldDB" id="A0A4R4PCC6"/>
<keyword evidence="3" id="KW-1185">Reference proteome</keyword>
<evidence type="ECO:0000259" key="1">
    <source>
        <dbReference type="Pfam" id="PF04149"/>
    </source>
</evidence>
<comment type="caution">
    <text evidence="2">The sequence shown here is derived from an EMBL/GenBank/DDBJ whole genome shotgun (WGS) entry which is preliminary data.</text>
</comment>
<name>A0A4R4PCC6_9ACTN</name>
<dbReference type="OrthoDB" id="4299240at2"/>
<organism evidence="2 3">
    <name type="scientific">Actinomadura bangladeshensis</name>
    <dbReference type="NCBI Taxonomy" id="453573"/>
    <lineage>
        <taxon>Bacteria</taxon>
        <taxon>Bacillati</taxon>
        <taxon>Actinomycetota</taxon>
        <taxon>Actinomycetes</taxon>
        <taxon>Streptosporangiales</taxon>
        <taxon>Thermomonosporaceae</taxon>
        <taxon>Actinomadura</taxon>
    </lineage>
</organism>
<dbReference type="Pfam" id="PF04149">
    <property type="entry name" value="DUF397"/>
    <property type="match status" value="1"/>
</dbReference>